<dbReference type="PROSITE" id="PS01350">
    <property type="entry name" value="ISPF"/>
    <property type="match status" value="1"/>
</dbReference>
<evidence type="ECO:0000256" key="2">
    <source>
        <dbReference type="ARBA" id="ARBA00004709"/>
    </source>
</evidence>
<comment type="catalytic activity">
    <reaction evidence="1 7 8">
        <text>4-CDP-2-C-methyl-D-erythritol 2-phosphate = 2-C-methyl-D-erythritol 2,4-cyclic diphosphate + CMP</text>
        <dbReference type="Rhea" id="RHEA:23864"/>
        <dbReference type="ChEBI" id="CHEBI:57919"/>
        <dbReference type="ChEBI" id="CHEBI:58483"/>
        <dbReference type="ChEBI" id="CHEBI:60377"/>
        <dbReference type="EC" id="4.6.1.12"/>
    </reaction>
</comment>
<feature type="binding site" evidence="7">
    <location>
        <begin position="10"/>
        <end position="12"/>
    </location>
    <ligand>
        <name>4-CDP-2-C-methyl-D-erythritol 2-phosphate</name>
        <dbReference type="ChEBI" id="CHEBI:57919"/>
    </ligand>
</feature>
<gene>
    <name evidence="7" type="primary">ispF</name>
    <name evidence="10" type="ORF">AJ81_07365</name>
</gene>
<accession>A0A0X1KS69</accession>
<dbReference type="AlphaFoldDB" id="A0A0X1KS69"/>
<dbReference type="Gene3D" id="3.30.1330.50">
    <property type="entry name" value="2-C-methyl-D-erythritol 2,4-cyclodiphosphate synthase"/>
    <property type="match status" value="1"/>
</dbReference>
<dbReference type="HAMAP" id="MF_00107">
    <property type="entry name" value="IspF"/>
    <property type="match status" value="1"/>
</dbReference>
<evidence type="ECO:0000256" key="3">
    <source>
        <dbReference type="ARBA" id="ARBA00012579"/>
    </source>
</evidence>
<feature type="binding site" evidence="7">
    <location>
        <begin position="63"/>
        <end position="67"/>
    </location>
    <ligand>
        <name>4-CDP-2-C-methyl-D-erythritol 2-phosphate</name>
        <dbReference type="ChEBI" id="CHEBI:57919"/>
    </ligand>
</feature>
<dbReference type="OrthoDB" id="9804336at2"/>
<dbReference type="KEGG" id="phy:AJ81_07365"/>
<feature type="site" description="Transition state stabilizer" evidence="7">
    <location>
        <position position="36"/>
    </location>
</feature>
<reference evidence="10 11" key="1">
    <citation type="submission" date="2014-01" db="EMBL/GenBank/DDBJ databases">
        <title>Genome sequencing of Thermotog hypogea.</title>
        <authorList>
            <person name="Zhang X."/>
            <person name="Alvare G."/>
            <person name="Fristensky B."/>
            <person name="Chen L."/>
            <person name="Suen T."/>
            <person name="Chen Q."/>
            <person name="Ma K."/>
        </authorList>
    </citation>
    <scope>NUCLEOTIDE SEQUENCE [LARGE SCALE GENOMIC DNA]</scope>
    <source>
        <strain evidence="10 11">DSM 11164</strain>
    </source>
</reference>
<dbReference type="PANTHER" id="PTHR43181:SF1">
    <property type="entry name" value="2-C-METHYL-D-ERYTHRITOL 2,4-CYCLODIPHOSPHATE SYNTHASE, CHLOROPLASTIC"/>
    <property type="match status" value="1"/>
</dbReference>
<feature type="site" description="Transition state stabilizer" evidence="7">
    <location>
        <position position="134"/>
    </location>
</feature>
<dbReference type="PATRIC" id="fig|1123384.7.peg.1479"/>
<proteinExistence type="inferred from homology"/>
<dbReference type="InterPro" id="IPR003526">
    <property type="entry name" value="MECDP_synthase"/>
</dbReference>
<comment type="cofactor">
    <cofactor evidence="7">
        <name>a divalent metal cation</name>
        <dbReference type="ChEBI" id="CHEBI:60240"/>
    </cofactor>
    <text evidence="7">Binds 1 divalent metal cation per subunit.</text>
</comment>
<dbReference type="CDD" id="cd00554">
    <property type="entry name" value="MECDP_synthase"/>
    <property type="match status" value="1"/>
</dbReference>
<dbReference type="UniPathway" id="UPA00056">
    <property type="reaction ID" value="UER00095"/>
</dbReference>
<dbReference type="STRING" id="1123384.AJ81_07365"/>
<comment type="similarity">
    <text evidence="7 8">Belongs to the IspF family.</text>
</comment>
<feature type="binding site" evidence="7">
    <location>
        <position position="12"/>
    </location>
    <ligand>
        <name>a divalent metal cation</name>
        <dbReference type="ChEBI" id="CHEBI:60240"/>
    </ligand>
</feature>
<feature type="domain" description="2-C-methyl-D-erythritol 2,4-cyclodiphosphate synthase" evidence="9">
    <location>
        <begin position="3"/>
        <end position="154"/>
    </location>
</feature>
<feature type="binding site" evidence="7">
    <location>
        <position position="140"/>
    </location>
    <ligand>
        <name>4-CDP-2-C-methyl-D-erythritol 2-phosphate</name>
        <dbReference type="ChEBI" id="CHEBI:57919"/>
    </ligand>
</feature>
<keyword evidence="6 7" id="KW-0456">Lyase</keyword>
<evidence type="ECO:0000313" key="11">
    <source>
        <dbReference type="Proteomes" id="UP000077469"/>
    </source>
</evidence>
<name>A0A0X1KS69_9THEM</name>
<dbReference type="GO" id="GO:0019288">
    <property type="term" value="P:isopentenyl diphosphate biosynthetic process, methylerythritol 4-phosphate pathway"/>
    <property type="evidence" value="ECO:0007669"/>
    <property type="project" value="UniProtKB-UniRule"/>
</dbReference>
<comment type="subunit">
    <text evidence="7">Homotrimer.</text>
</comment>
<evidence type="ECO:0000256" key="7">
    <source>
        <dbReference type="HAMAP-Rule" id="MF_00107"/>
    </source>
</evidence>
<keyword evidence="11" id="KW-1185">Reference proteome</keyword>
<dbReference type="GO" id="GO:0016114">
    <property type="term" value="P:terpenoid biosynthetic process"/>
    <property type="evidence" value="ECO:0007669"/>
    <property type="project" value="InterPro"/>
</dbReference>
<dbReference type="EC" id="4.6.1.12" evidence="3 7"/>
<keyword evidence="4 7" id="KW-0479">Metal-binding</keyword>
<comment type="caution">
    <text evidence="7">Lacks conserved residue(s) required for the propagation of feature annotation.</text>
</comment>
<feature type="binding site" evidence="7">
    <location>
        <begin position="36"/>
        <end position="37"/>
    </location>
    <ligand>
        <name>4-CDP-2-C-methyl-D-erythritol 2-phosphate</name>
        <dbReference type="ChEBI" id="CHEBI:57919"/>
    </ligand>
</feature>
<protein>
    <recommendedName>
        <fullName evidence="3 7">2-C-methyl-D-erythritol 2,4-cyclodiphosphate synthase</fullName>
        <shortName evidence="7">MECDP-synthase</shortName>
        <shortName evidence="7">MECPP-synthase</shortName>
        <shortName evidence="7">MECPS</shortName>
        <ecNumber evidence="3 7">4.6.1.12</ecNumber>
    </recommendedName>
</protein>
<dbReference type="GO" id="GO:0046872">
    <property type="term" value="F:metal ion binding"/>
    <property type="evidence" value="ECO:0007669"/>
    <property type="project" value="UniProtKB-KW"/>
</dbReference>
<dbReference type="NCBIfam" id="TIGR00151">
    <property type="entry name" value="ispF"/>
    <property type="match status" value="1"/>
</dbReference>
<keyword evidence="5 7" id="KW-0414">Isoprene biosynthesis</keyword>
<evidence type="ECO:0000256" key="5">
    <source>
        <dbReference type="ARBA" id="ARBA00023229"/>
    </source>
</evidence>
<evidence type="ECO:0000256" key="6">
    <source>
        <dbReference type="ARBA" id="ARBA00023239"/>
    </source>
</evidence>
<dbReference type="PaxDb" id="1123384-AJ81_07365"/>
<evidence type="ECO:0000259" key="9">
    <source>
        <dbReference type="Pfam" id="PF02542"/>
    </source>
</evidence>
<evidence type="ECO:0000313" key="10">
    <source>
        <dbReference type="EMBL" id="AJC74040.1"/>
    </source>
</evidence>
<evidence type="ECO:0000256" key="8">
    <source>
        <dbReference type="RuleBase" id="RU004395"/>
    </source>
</evidence>
<feature type="binding site" evidence="7">
    <location>
        <position position="44"/>
    </location>
    <ligand>
        <name>a divalent metal cation</name>
        <dbReference type="ChEBI" id="CHEBI:60240"/>
    </ligand>
</feature>
<dbReference type="RefSeq" id="WP_031504290.1">
    <property type="nucleotide sequence ID" value="NC_022795.1"/>
</dbReference>
<dbReference type="SUPFAM" id="SSF69765">
    <property type="entry name" value="IpsF-like"/>
    <property type="match status" value="1"/>
</dbReference>
<comment type="function">
    <text evidence="7">Involved in the biosynthesis of isopentenyl diphosphate (IPP) and dimethylallyl diphosphate (DMAPP), two major building blocks of isoprenoid compounds. Catalyzes the conversion of 4-diphosphocytidyl-2-C-methyl-D-erythritol 2-phosphate (CDP-ME2P) to 2-C-methyl-D-erythritol 2,4-cyclodiphosphate (ME-CPP) with a corresponding release of cytidine 5-monophosphate (CMP).</text>
</comment>
<dbReference type="Pfam" id="PF02542">
    <property type="entry name" value="YgbB"/>
    <property type="match status" value="1"/>
</dbReference>
<feature type="binding site" evidence="7">
    <location>
        <position position="10"/>
    </location>
    <ligand>
        <name>a divalent metal cation</name>
        <dbReference type="ChEBI" id="CHEBI:60240"/>
    </ligand>
</feature>
<dbReference type="Proteomes" id="UP000077469">
    <property type="component" value="Chromosome"/>
</dbReference>
<dbReference type="GO" id="GO:0008685">
    <property type="term" value="F:2-C-methyl-D-erythritol 2,4-cyclodiphosphate synthase activity"/>
    <property type="evidence" value="ECO:0007669"/>
    <property type="project" value="UniProtKB-UniRule"/>
</dbReference>
<evidence type="ECO:0000256" key="4">
    <source>
        <dbReference type="ARBA" id="ARBA00022723"/>
    </source>
</evidence>
<comment type="pathway">
    <text evidence="2 7">Isoprenoid biosynthesis; isopentenyl diphosphate biosynthesis via DXP pathway; isopentenyl diphosphate from 1-deoxy-D-xylulose 5-phosphate: step 4/6.</text>
</comment>
<dbReference type="InterPro" id="IPR020555">
    <property type="entry name" value="MECDP_synthase_CS"/>
</dbReference>
<dbReference type="EMBL" id="CP007141">
    <property type="protein sequence ID" value="AJC74040.1"/>
    <property type="molecule type" value="Genomic_DNA"/>
</dbReference>
<evidence type="ECO:0000256" key="1">
    <source>
        <dbReference type="ARBA" id="ARBA00000200"/>
    </source>
</evidence>
<sequence length="160" mass="17045">MNLRVGIGTDRHALKKPGKMVLGGVVVSEEVGLKGHSDADVVCHALIDALLGAAALGDIGEYFDQSERWRNASSLVMLKRMRDLLVEKGWTIVNVDVTVTCGAVKLSPFRERMVETLANSLGIDKDSVNVKFKTANNLGFEASEGASAIAVCLISRSSSG</sequence>
<organism evidence="10 11">
    <name type="scientific">Pseudothermotoga hypogea DSM 11164 = NBRC 106472</name>
    <dbReference type="NCBI Taxonomy" id="1123384"/>
    <lineage>
        <taxon>Bacteria</taxon>
        <taxon>Thermotogati</taxon>
        <taxon>Thermotogota</taxon>
        <taxon>Thermotogae</taxon>
        <taxon>Thermotogales</taxon>
        <taxon>Thermotogaceae</taxon>
        <taxon>Pseudothermotoga</taxon>
    </lineage>
</organism>
<dbReference type="PANTHER" id="PTHR43181">
    <property type="entry name" value="2-C-METHYL-D-ERYTHRITOL 2,4-CYCLODIPHOSPHATE SYNTHASE, CHLOROPLASTIC"/>
    <property type="match status" value="1"/>
</dbReference>
<dbReference type="InterPro" id="IPR036571">
    <property type="entry name" value="MECDP_synthase_sf"/>
</dbReference>
<feature type="binding site" evidence="7">
    <location>
        <begin position="58"/>
        <end position="60"/>
    </location>
    <ligand>
        <name>4-CDP-2-C-methyl-D-erythritol 2-phosphate</name>
        <dbReference type="ChEBI" id="CHEBI:57919"/>
    </ligand>
</feature>